<dbReference type="PANTHER" id="PTHR11709:SF361">
    <property type="entry name" value="IRON TRANSPORT MULTICOPPER OXIDASE FET3"/>
    <property type="match status" value="1"/>
</dbReference>
<dbReference type="PROSITE" id="PS00080">
    <property type="entry name" value="MULTICOPPER_OXIDASE2"/>
    <property type="match status" value="1"/>
</dbReference>
<dbReference type="InterPro" id="IPR011707">
    <property type="entry name" value="Cu-oxidase-like_N"/>
</dbReference>
<dbReference type="GO" id="GO:0010106">
    <property type="term" value="P:cellular response to iron ion starvation"/>
    <property type="evidence" value="ECO:0007669"/>
    <property type="project" value="TreeGrafter"/>
</dbReference>
<sequence length="538" mass="59843">MAGDTLIVNVCNNLGNQSTTIHWHGIFQNGTNSMDGTTGVTQCAIAPGRTQRYEFIADRPGTYWYHSHVGGQFPDGLWGPLNIHDPNPPFKYDDEFTIALADWYDESSPELVHKYQSPEGLALDGTPKPSGGAVYGYWSPHGPPQLGKNLSIPVVPGKTYMIRLICAASYPGIAWDMNGHAQTTVEVDGTYVKPQFIKKGGVLVRLAPGQRQAVLVTMDADPSKNWPIWSILDLNILFGNKNIPKAVPIAEHYNPNVTSWLVYNKSAELPPAHVYYEDLLNDDFYDDLDYVPLDGMPLLEPVDHQIIFNVTAKNISSISRFAINNSSYVGSDVPALYTANTIDQKYVANPLVYGQVNPIILKHNEVVEIIINNKDSNLHPWHLHGHNFQVLDRPNPYGGVYNGTYNRTVSRVPVRRDSVMLQDYSYAVLRFRADNPGVWMFHCHIELHVNSGLMSTFIEAPERLVAHNKKPTQATLDLCKDYKIPIAGNAVGNTKDVLDLGPQKGIPTSNWGPMFPPDSKPYEAKSNQLSCRAAKRLA</sequence>
<reference evidence="8" key="1">
    <citation type="journal article" date="2020" name="Stud. Mycol.">
        <title>101 Dothideomycetes genomes: a test case for predicting lifestyles and emergence of pathogens.</title>
        <authorList>
            <person name="Haridas S."/>
            <person name="Albert R."/>
            <person name="Binder M."/>
            <person name="Bloem J."/>
            <person name="Labutti K."/>
            <person name="Salamov A."/>
            <person name="Andreopoulos B."/>
            <person name="Baker S."/>
            <person name="Barry K."/>
            <person name="Bills G."/>
            <person name="Bluhm B."/>
            <person name="Cannon C."/>
            <person name="Castanera R."/>
            <person name="Culley D."/>
            <person name="Daum C."/>
            <person name="Ezra D."/>
            <person name="Gonzalez J."/>
            <person name="Henrissat B."/>
            <person name="Kuo A."/>
            <person name="Liang C."/>
            <person name="Lipzen A."/>
            <person name="Lutzoni F."/>
            <person name="Magnuson J."/>
            <person name="Mondo S."/>
            <person name="Nolan M."/>
            <person name="Ohm R."/>
            <person name="Pangilinan J."/>
            <person name="Park H.-J."/>
            <person name="Ramirez L."/>
            <person name="Alfaro M."/>
            <person name="Sun H."/>
            <person name="Tritt A."/>
            <person name="Yoshinaga Y."/>
            <person name="Zwiers L.-H."/>
            <person name="Turgeon B."/>
            <person name="Goodwin S."/>
            <person name="Spatafora J."/>
            <person name="Crous P."/>
            <person name="Grigoriev I."/>
        </authorList>
    </citation>
    <scope>NUCLEOTIDE SEQUENCE</scope>
    <source>
        <strain evidence="8">CBS 115976</strain>
    </source>
</reference>
<dbReference type="GO" id="GO:0005507">
    <property type="term" value="F:copper ion binding"/>
    <property type="evidence" value="ECO:0007669"/>
    <property type="project" value="InterPro"/>
</dbReference>
<dbReference type="InterPro" id="IPR033138">
    <property type="entry name" value="Cu_oxidase_CS"/>
</dbReference>
<dbReference type="Pfam" id="PF07731">
    <property type="entry name" value="Cu-oxidase_2"/>
    <property type="match status" value="1"/>
</dbReference>
<dbReference type="EMBL" id="MU004233">
    <property type="protein sequence ID" value="KAF2671312.1"/>
    <property type="molecule type" value="Genomic_DNA"/>
</dbReference>
<name>A0A6A6UGJ0_9PEZI</name>
<keyword evidence="9" id="KW-1185">Reference proteome</keyword>
<dbReference type="SUPFAM" id="SSF49503">
    <property type="entry name" value="Cupredoxins"/>
    <property type="match status" value="3"/>
</dbReference>
<dbReference type="Pfam" id="PF00394">
    <property type="entry name" value="Cu-oxidase"/>
    <property type="match status" value="1"/>
</dbReference>
<evidence type="ECO:0000256" key="3">
    <source>
        <dbReference type="ARBA" id="ARBA00023002"/>
    </source>
</evidence>
<evidence type="ECO:0000256" key="1">
    <source>
        <dbReference type="ARBA" id="ARBA00010609"/>
    </source>
</evidence>
<gene>
    <name evidence="8" type="ORF">BT63DRAFT_423525</name>
</gene>
<evidence type="ECO:0000256" key="4">
    <source>
        <dbReference type="ARBA" id="ARBA00023008"/>
    </source>
</evidence>
<comment type="similarity">
    <text evidence="1">Belongs to the multicopper oxidase family.</text>
</comment>
<evidence type="ECO:0000259" key="6">
    <source>
        <dbReference type="Pfam" id="PF07731"/>
    </source>
</evidence>
<feature type="domain" description="Plastocyanin-like" evidence="5">
    <location>
        <begin position="95"/>
        <end position="238"/>
    </location>
</feature>
<dbReference type="GO" id="GO:0033573">
    <property type="term" value="C:high-affinity iron permease complex"/>
    <property type="evidence" value="ECO:0007669"/>
    <property type="project" value="TreeGrafter"/>
</dbReference>
<dbReference type="InterPro" id="IPR011706">
    <property type="entry name" value="Cu-oxidase_C"/>
</dbReference>
<dbReference type="PROSITE" id="PS00079">
    <property type="entry name" value="MULTICOPPER_OXIDASE1"/>
    <property type="match status" value="2"/>
</dbReference>
<keyword evidence="2" id="KW-0479">Metal-binding</keyword>
<evidence type="ECO:0000313" key="9">
    <source>
        <dbReference type="Proteomes" id="UP000799302"/>
    </source>
</evidence>
<dbReference type="GO" id="GO:0033215">
    <property type="term" value="P:reductive iron assimilation"/>
    <property type="evidence" value="ECO:0007669"/>
    <property type="project" value="TreeGrafter"/>
</dbReference>
<keyword evidence="3" id="KW-0560">Oxidoreductase</keyword>
<evidence type="ECO:0000259" key="7">
    <source>
        <dbReference type="Pfam" id="PF07732"/>
    </source>
</evidence>
<dbReference type="InterPro" id="IPR001117">
    <property type="entry name" value="Cu-oxidase_2nd"/>
</dbReference>
<feature type="domain" description="Plastocyanin-like" evidence="6">
    <location>
        <begin position="333"/>
        <end position="462"/>
    </location>
</feature>
<dbReference type="GO" id="GO:0004322">
    <property type="term" value="F:ferroxidase activity"/>
    <property type="evidence" value="ECO:0007669"/>
    <property type="project" value="TreeGrafter"/>
</dbReference>
<keyword evidence="4" id="KW-0186">Copper</keyword>
<feature type="domain" description="Plastocyanin-like" evidence="7">
    <location>
        <begin position="2"/>
        <end position="87"/>
    </location>
</feature>
<organism evidence="8 9">
    <name type="scientific">Microthyrium microscopicum</name>
    <dbReference type="NCBI Taxonomy" id="703497"/>
    <lineage>
        <taxon>Eukaryota</taxon>
        <taxon>Fungi</taxon>
        <taxon>Dikarya</taxon>
        <taxon>Ascomycota</taxon>
        <taxon>Pezizomycotina</taxon>
        <taxon>Dothideomycetes</taxon>
        <taxon>Dothideomycetes incertae sedis</taxon>
        <taxon>Microthyriales</taxon>
        <taxon>Microthyriaceae</taxon>
        <taxon>Microthyrium</taxon>
    </lineage>
</organism>
<dbReference type="Proteomes" id="UP000799302">
    <property type="component" value="Unassembled WGS sequence"/>
</dbReference>
<evidence type="ECO:0000313" key="8">
    <source>
        <dbReference type="EMBL" id="KAF2671312.1"/>
    </source>
</evidence>
<dbReference type="InterPro" id="IPR045087">
    <property type="entry name" value="Cu-oxidase_fam"/>
</dbReference>
<dbReference type="OrthoDB" id="2121828at2759"/>
<dbReference type="Pfam" id="PF07732">
    <property type="entry name" value="Cu-oxidase_3"/>
    <property type="match status" value="1"/>
</dbReference>
<evidence type="ECO:0000256" key="2">
    <source>
        <dbReference type="ARBA" id="ARBA00022723"/>
    </source>
</evidence>
<dbReference type="InterPro" id="IPR002355">
    <property type="entry name" value="Cu_oxidase_Cu_BS"/>
</dbReference>
<accession>A0A6A6UGJ0</accession>
<dbReference type="AlphaFoldDB" id="A0A6A6UGJ0"/>
<proteinExistence type="inferred from homology"/>
<evidence type="ECO:0000259" key="5">
    <source>
        <dbReference type="Pfam" id="PF00394"/>
    </source>
</evidence>
<dbReference type="InterPro" id="IPR008972">
    <property type="entry name" value="Cupredoxin"/>
</dbReference>
<dbReference type="Gene3D" id="2.60.40.420">
    <property type="entry name" value="Cupredoxins - blue copper proteins"/>
    <property type="match status" value="3"/>
</dbReference>
<protein>
    <recommendedName>
        <fullName evidence="10">Multicopper oxidase</fullName>
    </recommendedName>
</protein>
<dbReference type="PANTHER" id="PTHR11709">
    <property type="entry name" value="MULTI-COPPER OXIDASE"/>
    <property type="match status" value="1"/>
</dbReference>
<evidence type="ECO:0008006" key="10">
    <source>
        <dbReference type="Google" id="ProtNLM"/>
    </source>
</evidence>